<evidence type="ECO:0000313" key="3">
    <source>
        <dbReference type="EMBL" id="KAA1127235.1"/>
    </source>
</evidence>
<comment type="caution">
    <text evidence="3">The sequence shown here is derived from an EMBL/GenBank/DDBJ whole genome shotgun (WGS) entry which is preliminary data.</text>
</comment>
<proteinExistence type="predicted"/>
<feature type="transmembrane region" description="Helical" evidence="2">
    <location>
        <begin position="533"/>
        <end position="557"/>
    </location>
</feature>
<feature type="transmembrane region" description="Helical" evidence="2">
    <location>
        <begin position="374"/>
        <end position="401"/>
    </location>
</feature>
<reference evidence="3 4" key="1">
    <citation type="submission" date="2019-05" db="EMBL/GenBank/DDBJ databases">
        <title>Emergence of the Ug99 lineage of the wheat stem rust pathogen through somatic hybridization.</title>
        <authorList>
            <person name="Li F."/>
            <person name="Upadhyaya N.M."/>
            <person name="Sperschneider J."/>
            <person name="Matny O."/>
            <person name="Nguyen-Phuc H."/>
            <person name="Mago R."/>
            <person name="Raley C."/>
            <person name="Miller M.E."/>
            <person name="Silverstein K.A.T."/>
            <person name="Henningsen E."/>
            <person name="Hirsch C.D."/>
            <person name="Visser B."/>
            <person name="Pretorius Z.A."/>
            <person name="Steffenson B.J."/>
            <person name="Schwessinger B."/>
            <person name="Dodds P.N."/>
            <person name="Figueroa M."/>
        </authorList>
    </citation>
    <scope>NUCLEOTIDE SEQUENCE [LARGE SCALE GENOMIC DNA]</scope>
    <source>
        <strain evidence="3 4">Ug99</strain>
    </source>
</reference>
<dbReference type="AlphaFoldDB" id="A0A5B0RQ91"/>
<keyword evidence="2" id="KW-1133">Transmembrane helix</keyword>
<evidence type="ECO:0000313" key="4">
    <source>
        <dbReference type="Proteomes" id="UP000325313"/>
    </source>
</evidence>
<sequence length="558" mass="62537">MLTGYENNYGSDWTRQRTLDNGTDIDMATELGTTLSRSTTAPAPALQRLSFARHPSVIGSSLSPAPLLEKIARPANQNMGDGIVFGTMAQNNSSPRDYSSCDQSPRDIQAVLDGLTSKPLALTDFKRFLNEIRRGAYSEECNCWISYAPLLVDFLLDFKRYADGFARLSLREQSQCPHPFEIICHLNSQNPEAPKDSSDIDFSDLRQDVGFSQFEKAARELSERMPADFDANPSHGHPDDNRTPTMEPENPNRPHRKVNWAPSVRSNNHQYDPDLDSTGSTLSATLHEGSILRAARHNSKATSQFSSNVLMQSLRGVAPDHQPMRDSFNALVIKYLGSSTSLKQQDGLLSSYEIINFESIQRAILEANYTNHPAVLSGIVAEILVGLNVHVLPVFVAYSITNQNRQTNVKSKTLWGSLLVLITFIFNLLMMIVPSPLITPWKIDKPIPKIYRLLLFPLIWIGFALIISDFMKTYCLLCWNNKFKSIESSEGAQSQSELRTQDKITNFSENMQNRPSNSRPVQRHEANRLVHKLTTCLSISLVLAVIIQICFVLLPLLP</sequence>
<feature type="region of interest" description="Disordered" evidence="1">
    <location>
        <begin position="226"/>
        <end position="269"/>
    </location>
</feature>
<name>A0A5B0RQ91_PUCGR</name>
<evidence type="ECO:0000256" key="2">
    <source>
        <dbReference type="SAM" id="Phobius"/>
    </source>
</evidence>
<evidence type="ECO:0008006" key="5">
    <source>
        <dbReference type="Google" id="ProtNLM"/>
    </source>
</evidence>
<evidence type="ECO:0000256" key="1">
    <source>
        <dbReference type="SAM" id="MobiDB-lite"/>
    </source>
</evidence>
<keyword evidence="2" id="KW-0812">Transmembrane</keyword>
<organism evidence="3 4">
    <name type="scientific">Puccinia graminis f. sp. tritici</name>
    <dbReference type="NCBI Taxonomy" id="56615"/>
    <lineage>
        <taxon>Eukaryota</taxon>
        <taxon>Fungi</taxon>
        <taxon>Dikarya</taxon>
        <taxon>Basidiomycota</taxon>
        <taxon>Pucciniomycotina</taxon>
        <taxon>Pucciniomycetes</taxon>
        <taxon>Pucciniales</taxon>
        <taxon>Pucciniaceae</taxon>
        <taxon>Puccinia</taxon>
    </lineage>
</organism>
<accession>A0A5B0RQ91</accession>
<gene>
    <name evidence="3" type="ORF">PGTUg99_032347</name>
</gene>
<feature type="transmembrane region" description="Helical" evidence="2">
    <location>
        <begin position="450"/>
        <end position="467"/>
    </location>
</feature>
<dbReference type="PANTHER" id="PTHR39466">
    <property type="entry name" value="RGS DOMAIN-CONTAINING PROTEIN"/>
    <property type="match status" value="1"/>
</dbReference>
<keyword evidence="2" id="KW-0472">Membrane</keyword>
<feature type="transmembrane region" description="Helical" evidence="2">
    <location>
        <begin position="413"/>
        <end position="438"/>
    </location>
</feature>
<dbReference type="PANTHER" id="PTHR39466:SF1">
    <property type="entry name" value="RGS DOMAIN-CONTAINING PROTEIN"/>
    <property type="match status" value="1"/>
</dbReference>
<protein>
    <recommendedName>
        <fullName evidence="5">RGS domain-containing protein</fullName>
    </recommendedName>
</protein>
<dbReference type="Proteomes" id="UP000325313">
    <property type="component" value="Unassembled WGS sequence"/>
</dbReference>
<dbReference type="EMBL" id="VDEP01000169">
    <property type="protein sequence ID" value="KAA1127235.1"/>
    <property type="molecule type" value="Genomic_DNA"/>
</dbReference>